<evidence type="ECO:0000313" key="3">
    <source>
        <dbReference type="Proteomes" id="UP001209540"/>
    </source>
</evidence>
<keyword evidence="3" id="KW-1185">Reference proteome</keyword>
<organism evidence="2 3">
    <name type="scientific">Phascolomyces articulosus</name>
    <dbReference type="NCBI Taxonomy" id="60185"/>
    <lineage>
        <taxon>Eukaryota</taxon>
        <taxon>Fungi</taxon>
        <taxon>Fungi incertae sedis</taxon>
        <taxon>Mucoromycota</taxon>
        <taxon>Mucoromycotina</taxon>
        <taxon>Mucoromycetes</taxon>
        <taxon>Mucorales</taxon>
        <taxon>Lichtheimiaceae</taxon>
        <taxon>Phascolomyces</taxon>
    </lineage>
</organism>
<comment type="caution">
    <text evidence="2">The sequence shown here is derived from an EMBL/GenBank/DDBJ whole genome shotgun (WGS) entry which is preliminary data.</text>
</comment>
<sequence>MDPDNMKQLASDLLMPELDRQIKAEPELWPNIKGLFVFTVAKKKKPQATWYLLLQGKDIQPLITDDEEKAKSAAKTKVRVVRIQVEDSDLINFLTGGMTGVKAYMTGKIKVRGDLMLAQRLEEVFEKVGGRQRALDFIGSNDQLRGLAKAKL</sequence>
<evidence type="ECO:0000313" key="2">
    <source>
        <dbReference type="EMBL" id="KAI9259021.1"/>
    </source>
</evidence>
<dbReference type="Gene3D" id="3.30.1050.10">
    <property type="entry name" value="SCP2 sterol-binding domain"/>
    <property type="match status" value="1"/>
</dbReference>
<gene>
    <name evidence="2" type="ORF">BDA99DRAFT_514758</name>
</gene>
<dbReference type="InterPro" id="IPR003033">
    <property type="entry name" value="SCP2_sterol-bd_dom"/>
</dbReference>
<reference evidence="2" key="1">
    <citation type="journal article" date="2022" name="IScience">
        <title>Evolution of zygomycete secretomes and the origins of terrestrial fungal ecologies.</title>
        <authorList>
            <person name="Chang Y."/>
            <person name="Wang Y."/>
            <person name="Mondo S."/>
            <person name="Ahrendt S."/>
            <person name="Andreopoulos W."/>
            <person name="Barry K."/>
            <person name="Beard J."/>
            <person name="Benny G.L."/>
            <person name="Blankenship S."/>
            <person name="Bonito G."/>
            <person name="Cuomo C."/>
            <person name="Desiro A."/>
            <person name="Gervers K.A."/>
            <person name="Hundley H."/>
            <person name="Kuo A."/>
            <person name="LaButti K."/>
            <person name="Lang B.F."/>
            <person name="Lipzen A."/>
            <person name="O'Donnell K."/>
            <person name="Pangilinan J."/>
            <person name="Reynolds N."/>
            <person name="Sandor L."/>
            <person name="Smith M.E."/>
            <person name="Tsang A."/>
            <person name="Grigoriev I.V."/>
            <person name="Stajich J.E."/>
            <person name="Spatafora J.W."/>
        </authorList>
    </citation>
    <scope>NUCLEOTIDE SEQUENCE</scope>
    <source>
        <strain evidence="2">RSA 2281</strain>
    </source>
</reference>
<name>A0AAD5K787_9FUNG</name>
<evidence type="ECO:0000259" key="1">
    <source>
        <dbReference type="Pfam" id="PF02036"/>
    </source>
</evidence>
<reference evidence="2" key="2">
    <citation type="submission" date="2023-02" db="EMBL/GenBank/DDBJ databases">
        <authorList>
            <consortium name="DOE Joint Genome Institute"/>
            <person name="Mondo S.J."/>
            <person name="Chang Y."/>
            <person name="Wang Y."/>
            <person name="Ahrendt S."/>
            <person name="Andreopoulos W."/>
            <person name="Barry K."/>
            <person name="Beard J."/>
            <person name="Benny G.L."/>
            <person name="Blankenship S."/>
            <person name="Bonito G."/>
            <person name="Cuomo C."/>
            <person name="Desiro A."/>
            <person name="Gervers K.A."/>
            <person name="Hundley H."/>
            <person name="Kuo A."/>
            <person name="LaButti K."/>
            <person name="Lang B.F."/>
            <person name="Lipzen A."/>
            <person name="O'Donnell K."/>
            <person name="Pangilinan J."/>
            <person name="Reynolds N."/>
            <person name="Sandor L."/>
            <person name="Smith M.W."/>
            <person name="Tsang A."/>
            <person name="Grigoriev I.V."/>
            <person name="Stajich J.E."/>
            <person name="Spatafora J.W."/>
        </authorList>
    </citation>
    <scope>NUCLEOTIDE SEQUENCE</scope>
    <source>
        <strain evidence="2">RSA 2281</strain>
    </source>
</reference>
<dbReference type="SUPFAM" id="SSF55718">
    <property type="entry name" value="SCP-like"/>
    <property type="match status" value="1"/>
</dbReference>
<dbReference type="InterPro" id="IPR036527">
    <property type="entry name" value="SCP2_sterol-bd_dom_sf"/>
</dbReference>
<dbReference type="EMBL" id="JAIXMP010000018">
    <property type="protein sequence ID" value="KAI9259021.1"/>
    <property type="molecule type" value="Genomic_DNA"/>
</dbReference>
<dbReference type="Pfam" id="PF02036">
    <property type="entry name" value="SCP2"/>
    <property type="match status" value="1"/>
</dbReference>
<protein>
    <submittedName>
        <fullName evidence="2">SCP2 sterol-binding domain-containing protein</fullName>
    </submittedName>
</protein>
<dbReference type="Proteomes" id="UP001209540">
    <property type="component" value="Unassembled WGS sequence"/>
</dbReference>
<dbReference type="GO" id="GO:0005829">
    <property type="term" value="C:cytosol"/>
    <property type="evidence" value="ECO:0007669"/>
    <property type="project" value="TreeGrafter"/>
</dbReference>
<proteinExistence type="predicted"/>
<accession>A0AAD5K787</accession>
<feature type="domain" description="SCP2" evidence="1">
    <location>
        <begin position="20"/>
        <end position="126"/>
    </location>
</feature>
<dbReference type="PANTHER" id="PTHR10094:SF25">
    <property type="entry name" value="SCP2 STEROL-BINDING DOMAIN-CONTAINING PROTEIN 1"/>
    <property type="match status" value="1"/>
</dbReference>
<dbReference type="AlphaFoldDB" id="A0AAD5K787"/>
<dbReference type="PANTHER" id="PTHR10094">
    <property type="entry name" value="STEROL CARRIER PROTEIN 2 SCP-2 FAMILY PROTEIN"/>
    <property type="match status" value="1"/>
</dbReference>